<dbReference type="InterPro" id="IPR051572">
    <property type="entry name" value="VTC_Complex_Subunit"/>
</dbReference>
<comment type="subcellular location">
    <subcellularLocation>
        <location evidence="1">Endomembrane system</location>
        <topology evidence="1">Multi-pass membrane protein</topology>
    </subcellularLocation>
</comment>
<keyword evidence="8" id="KW-1185">Reference proteome</keyword>
<protein>
    <submittedName>
        <fullName evidence="7">Phosphate metabolism transcription protein</fullName>
    </submittedName>
</protein>
<evidence type="ECO:0000256" key="4">
    <source>
        <dbReference type="ARBA" id="ARBA00023136"/>
    </source>
</evidence>
<keyword evidence="4" id="KW-0472">Membrane</keyword>
<feature type="domain" description="VTC" evidence="6">
    <location>
        <begin position="1"/>
        <end position="131"/>
    </location>
</feature>
<evidence type="ECO:0000256" key="5">
    <source>
        <dbReference type="SAM" id="MobiDB-lite"/>
    </source>
</evidence>
<evidence type="ECO:0000313" key="7">
    <source>
        <dbReference type="EMBL" id="KAK5055897.1"/>
    </source>
</evidence>
<name>A0ABR0J5M2_9PEZI</name>
<dbReference type="PANTHER" id="PTHR46140:SF2">
    <property type="entry name" value="VACUOLAR TRANSPORTER CHAPERONE 3 COMPLEX SUBUNIT 3-RELATED"/>
    <property type="match status" value="1"/>
</dbReference>
<dbReference type="Pfam" id="PF09359">
    <property type="entry name" value="VTC"/>
    <property type="match status" value="1"/>
</dbReference>
<dbReference type="InterPro" id="IPR042267">
    <property type="entry name" value="VTC_sf"/>
</dbReference>
<dbReference type="EMBL" id="JAVRRA010027694">
    <property type="protein sequence ID" value="KAK5055897.1"/>
    <property type="molecule type" value="Genomic_DNA"/>
</dbReference>
<evidence type="ECO:0000259" key="6">
    <source>
        <dbReference type="Pfam" id="PF09359"/>
    </source>
</evidence>
<dbReference type="Gene3D" id="3.20.100.30">
    <property type="entry name" value="VTC, catalytic tunnel domain"/>
    <property type="match status" value="1"/>
</dbReference>
<proteinExistence type="predicted"/>
<keyword evidence="3" id="KW-1133">Transmembrane helix</keyword>
<organism evidence="7 8">
    <name type="scientific">Cryomyces antarcticus</name>
    <dbReference type="NCBI Taxonomy" id="329879"/>
    <lineage>
        <taxon>Eukaryota</taxon>
        <taxon>Fungi</taxon>
        <taxon>Dikarya</taxon>
        <taxon>Ascomycota</taxon>
        <taxon>Pezizomycotina</taxon>
        <taxon>Dothideomycetes</taxon>
        <taxon>Dothideomycetes incertae sedis</taxon>
        <taxon>Cryomyces</taxon>
    </lineage>
</organism>
<dbReference type="Proteomes" id="UP001357485">
    <property type="component" value="Unassembled WGS sequence"/>
</dbReference>
<evidence type="ECO:0000256" key="3">
    <source>
        <dbReference type="ARBA" id="ARBA00022989"/>
    </source>
</evidence>
<feature type="compositionally biased region" description="Basic and acidic residues" evidence="5">
    <location>
        <begin position="158"/>
        <end position="171"/>
    </location>
</feature>
<evidence type="ECO:0000256" key="1">
    <source>
        <dbReference type="ARBA" id="ARBA00004127"/>
    </source>
</evidence>
<dbReference type="InterPro" id="IPR018966">
    <property type="entry name" value="VTC_domain"/>
</dbReference>
<feature type="non-terminal residue" evidence="7">
    <location>
        <position position="1"/>
    </location>
</feature>
<comment type="caution">
    <text evidence="7">The sequence shown here is derived from an EMBL/GenBank/DDBJ whole genome shotgun (WGS) entry which is preliminary data.</text>
</comment>
<reference evidence="7 8" key="1">
    <citation type="submission" date="2023-08" db="EMBL/GenBank/DDBJ databases">
        <title>Black Yeasts Isolated from many extreme environments.</title>
        <authorList>
            <person name="Coleine C."/>
            <person name="Stajich J.E."/>
            <person name="Selbmann L."/>
        </authorList>
    </citation>
    <scope>NUCLEOTIDE SEQUENCE [LARGE SCALE GENOMIC DNA]</scope>
    <source>
        <strain evidence="7 8">CCFEE 536</strain>
    </source>
</reference>
<evidence type="ECO:0000256" key="2">
    <source>
        <dbReference type="ARBA" id="ARBA00022692"/>
    </source>
</evidence>
<gene>
    <name evidence="7" type="primary">VTC2_3</name>
    <name evidence="7" type="ORF">LTR16_010633</name>
</gene>
<feature type="region of interest" description="Disordered" evidence="5">
    <location>
        <begin position="158"/>
        <end position="192"/>
    </location>
</feature>
<evidence type="ECO:0000313" key="8">
    <source>
        <dbReference type="Proteomes" id="UP001357485"/>
    </source>
</evidence>
<keyword evidence="2" id="KW-0812">Transmembrane</keyword>
<feature type="non-terminal residue" evidence="7">
    <location>
        <position position="192"/>
    </location>
</feature>
<dbReference type="PANTHER" id="PTHR46140">
    <property type="entry name" value="VACUOLAR TRANSPORTER CHAPERONE 1-RELATED"/>
    <property type="match status" value="1"/>
</dbReference>
<sequence>VNDIQAFISQKDLQPVLRANYARTAFQIPGDDRVRISLDTDLALIREDAIDTERPCRDPDNWHRTDIDSAEMEYPFTSIRRGEISRFPFALLEIKTKGRKKYEWVADLMNSHLVKEAPRFSKFVHGVAQLFEDNVNTFPFWLSEVETDIRRDPHQAFEEEQVKKQKEKEDESAVGSLLNKASSPPHAGFGTS</sequence>
<accession>A0ABR0J5M2</accession>